<dbReference type="Proteomes" id="UP001177021">
    <property type="component" value="Unassembled WGS sequence"/>
</dbReference>
<comment type="caution">
    <text evidence="1">The sequence shown here is derived from an EMBL/GenBank/DDBJ whole genome shotgun (WGS) entry which is preliminary data.</text>
</comment>
<evidence type="ECO:0000313" key="2">
    <source>
        <dbReference type="Proteomes" id="UP001177021"/>
    </source>
</evidence>
<gene>
    <name evidence="1" type="ORF">MILVUS5_LOCUS23356</name>
</gene>
<evidence type="ECO:0000313" key="1">
    <source>
        <dbReference type="EMBL" id="CAJ2656671.1"/>
    </source>
</evidence>
<accession>A0ACB0KJY4</accession>
<sequence>MWNHNNYTRPSLLQPNGWDGTSATPDTYVSSAPTTTQQPPVTVVPTAPPPSPPPPPPSPPHPPRYPLRDRKSTQLPDFVYSTYSASFASFLTLVHSLFEPSSYKEAILDPLWQKAMNEELAALHKTDTWDIVPLPPGKRAIGSRWVYKIKTKSDGSVERYKARLVAKGFSQQYGIDYEETFAPVAKMTTIRTLIVVASVRQWHISQMDVKNAFLNGDLQEEVYMFFVVIISLGFCSSDHDSALFVRTTSHGRIILSLYVDDMIITVAYSPRGYLLSQSKYIANILEQARLSDTRAVDSPLELNVKYVQSNGVPLSDPTLYRTLVGSLVYLTITRPDIAYAVHVVSQFVVSPTTVHWAAVLRILRGTQIQSLLFPSSSSLELRAYSDADWAGDLTDRKSTTGFCIFLGDSLVSWKSKKQDIVSRSSTEAEYRAMASMTTEIVWLRWLLSDMGVAFSEPTPMYCDNKSVIQIAHNSVFHERTKHIEIDCHFTRHHLQHGTITLPFISSSLQIADLFTKTHSIKRFRFLIDKLSMLPITAS</sequence>
<proteinExistence type="predicted"/>
<protein>
    <submittedName>
        <fullName evidence="1">Uncharacterized protein</fullName>
    </submittedName>
</protein>
<name>A0ACB0KJY4_TRIPR</name>
<organism evidence="1 2">
    <name type="scientific">Trifolium pratense</name>
    <name type="common">Red clover</name>
    <dbReference type="NCBI Taxonomy" id="57577"/>
    <lineage>
        <taxon>Eukaryota</taxon>
        <taxon>Viridiplantae</taxon>
        <taxon>Streptophyta</taxon>
        <taxon>Embryophyta</taxon>
        <taxon>Tracheophyta</taxon>
        <taxon>Spermatophyta</taxon>
        <taxon>Magnoliopsida</taxon>
        <taxon>eudicotyledons</taxon>
        <taxon>Gunneridae</taxon>
        <taxon>Pentapetalae</taxon>
        <taxon>rosids</taxon>
        <taxon>fabids</taxon>
        <taxon>Fabales</taxon>
        <taxon>Fabaceae</taxon>
        <taxon>Papilionoideae</taxon>
        <taxon>50 kb inversion clade</taxon>
        <taxon>NPAAA clade</taxon>
        <taxon>Hologalegina</taxon>
        <taxon>IRL clade</taxon>
        <taxon>Trifolieae</taxon>
        <taxon>Trifolium</taxon>
    </lineage>
</organism>
<keyword evidence="2" id="KW-1185">Reference proteome</keyword>
<reference evidence="1" key="1">
    <citation type="submission" date="2023-10" db="EMBL/GenBank/DDBJ databases">
        <authorList>
            <person name="Rodriguez Cubillos JULIANA M."/>
            <person name="De Vega J."/>
        </authorList>
    </citation>
    <scope>NUCLEOTIDE SEQUENCE</scope>
</reference>
<dbReference type="EMBL" id="CASHSV030000217">
    <property type="protein sequence ID" value="CAJ2656671.1"/>
    <property type="molecule type" value="Genomic_DNA"/>
</dbReference>